<dbReference type="EMBL" id="LR134155">
    <property type="protein sequence ID" value="VEA67803.1"/>
    <property type="molecule type" value="Genomic_DNA"/>
</dbReference>
<gene>
    <name evidence="1" type="ORF">NCTC9419_00001</name>
</gene>
<sequence length="98" mass="11188">MIAEVAEQYGLSYQCLDLKTLLMMQQRFFAFDGQTLTVRTASVYFTLIPAAVISMRKIVATHKQPQYAGAPDNSPSQPTRFHQGAGVFLFHRRLLHQW</sequence>
<evidence type="ECO:0000313" key="2">
    <source>
        <dbReference type="Proteomes" id="UP000271603"/>
    </source>
</evidence>
<proteinExistence type="predicted"/>
<organism evidence="1 2">
    <name type="scientific">Serratia rubidaea</name>
    <name type="common">Serratia marinorubra</name>
    <dbReference type="NCBI Taxonomy" id="61652"/>
    <lineage>
        <taxon>Bacteria</taxon>
        <taxon>Pseudomonadati</taxon>
        <taxon>Pseudomonadota</taxon>
        <taxon>Gammaproteobacteria</taxon>
        <taxon>Enterobacterales</taxon>
        <taxon>Yersiniaceae</taxon>
        <taxon>Serratia</taxon>
    </lineage>
</organism>
<protein>
    <submittedName>
        <fullName evidence="1">Uncharacterized protein</fullName>
    </submittedName>
</protein>
<dbReference type="Proteomes" id="UP000271603">
    <property type="component" value="Chromosome"/>
</dbReference>
<dbReference type="AlphaFoldDB" id="A0A3S4FSB7"/>
<name>A0A3S4FSB7_SERRU</name>
<accession>A0A3S4FSB7</accession>
<evidence type="ECO:0000313" key="1">
    <source>
        <dbReference type="EMBL" id="VEA67803.1"/>
    </source>
</evidence>
<reference evidence="1 2" key="1">
    <citation type="submission" date="2018-12" db="EMBL/GenBank/DDBJ databases">
        <authorList>
            <consortium name="Pathogen Informatics"/>
        </authorList>
    </citation>
    <scope>NUCLEOTIDE SEQUENCE [LARGE SCALE GENOMIC DNA]</scope>
    <source>
        <strain evidence="1 2">NCTC9419</strain>
    </source>
</reference>